<accession>A0A8H4IQJ0</accession>
<gene>
    <name evidence="9" type="ORF">GTA08_BOTSDO08860</name>
</gene>
<evidence type="ECO:0000256" key="3">
    <source>
        <dbReference type="ARBA" id="ARBA00022989"/>
    </source>
</evidence>
<dbReference type="AlphaFoldDB" id="A0A8H4IQJ0"/>
<feature type="transmembrane region" description="Helical" evidence="6">
    <location>
        <begin position="217"/>
        <end position="235"/>
    </location>
</feature>
<dbReference type="InterPro" id="IPR029058">
    <property type="entry name" value="AB_hydrolase_fold"/>
</dbReference>
<dbReference type="GO" id="GO:0016787">
    <property type="term" value="F:hydrolase activity"/>
    <property type="evidence" value="ECO:0007669"/>
    <property type="project" value="UniProtKB-KW"/>
</dbReference>
<feature type="transmembrane region" description="Helical" evidence="6">
    <location>
        <begin position="247"/>
        <end position="272"/>
    </location>
</feature>
<dbReference type="Pfam" id="PF00561">
    <property type="entry name" value="Abhydrolase_1"/>
    <property type="match status" value="1"/>
</dbReference>
<evidence type="ECO:0000313" key="10">
    <source>
        <dbReference type="Proteomes" id="UP000572817"/>
    </source>
</evidence>
<organism evidence="9 10">
    <name type="scientific">Botryosphaeria dothidea</name>
    <dbReference type="NCBI Taxonomy" id="55169"/>
    <lineage>
        <taxon>Eukaryota</taxon>
        <taxon>Fungi</taxon>
        <taxon>Dikarya</taxon>
        <taxon>Ascomycota</taxon>
        <taxon>Pezizomycotina</taxon>
        <taxon>Dothideomycetes</taxon>
        <taxon>Dothideomycetes incertae sedis</taxon>
        <taxon>Botryosphaeriales</taxon>
        <taxon>Botryosphaeriaceae</taxon>
        <taxon>Botryosphaeria</taxon>
    </lineage>
</organism>
<keyword evidence="4 6" id="KW-0472">Membrane</keyword>
<dbReference type="OrthoDB" id="284184at2759"/>
<evidence type="ECO:0000259" key="7">
    <source>
        <dbReference type="Pfam" id="PF00561"/>
    </source>
</evidence>
<feature type="transmembrane region" description="Helical" evidence="6">
    <location>
        <begin position="93"/>
        <end position="120"/>
    </location>
</feature>
<sequence>MSALVNPDDYQLNDTQKHVRASCVAMFCVSVVFVALRCFVRTRLQSQFSVDDWLLLVGLAGYLVMTVMIVFSVNEGGFGRKTAEISIQTFYTGAMYLVLAQVVYTIAMMITKLSIALLQLRIIGQTSVIMRRLTLVSIAVNVIIGTYEFFALLFQCTPPKKYWTPTMTTGHCADRNGVAIGVYVYSAVNLALDWYYALALAPMVWKLQMRTMVKISTVFVLGMGVFASIANIIRFKSLIGYAAQTDVLYIFIPIAIWTWAEMCLGLAAASIATFRPLVRLLPWAQSRNASSDPNSRSLFTTWKSWRSPNRRRDPMELSDMGITNVTVQEGTIYASNGRGGQAGSNDGFNGDAESQKYILKEQEVEVRSERWKEPRLNTNRAIDTTATMESFAKKTITTTRSLTYTYYDNEKPTDASTPTFFLLHGFPDNAHLFQKVVPHLASLPNRIIIPDQLGYGGTSKPTDPALFNSKAMVADYVELLSAEHVAKIVVVGHDWGSFSAQRVWLWAPQLVVGVALLNVAYIAPAGPFDLAAANAFFEQATGFPRYAYWELFTADDGARVCDEHLDSFWAALHGDRENWMRDLFCVRGAMREFLLADGTVELREYAKPGNGWREAWFESVRSGGGLASSLCWYKALAWNHHHEVEKELPKERVPITVPTFFLGCERDDVCLPVLIEQNKADGLVGPDLTAKLIDSAHWCTMEKPDEVGKALYEWLSSKF</sequence>
<dbReference type="Pfam" id="PF20684">
    <property type="entry name" value="Fung_rhodopsin"/>
    <property type="match status" value="1"/>
</dbReference>
<feature type="transmembrane region" description="Helical" evidence="6">
    <location>
        <begin position="19"/>
        <end position="40"/>
    </location>
</feature>
<name>A0A8H4IQJ0_9PEZI</name>
<proteinExistence type="inferred from homology"/>
<evidence type="ECO:0000259" key="8">
    <source>
        <dbReference type="Pfam" id="PF20684"/>
    </source>
</evidence>
<feature type="domain" description="AB hydrolase-1" evidence="7">
    <location>
        <begin position="418"/>
        <end position="551"/>
    </location>
</feature>
<keyword evidence="9" id="KW-0378">Hydrolase</keyword>
<evidence type="ECO:0000256" key="6">
    <source>
        <dbReference type="SAM" id="Phobius"/>
    </source>
</evidence>
<dbReference type="InterPro" id="IPR052337">
    <property type="entry name" value="SAT4-like"/>
</dbReference>
<dbReference type="InterPro" id="IPR049326">
    <property type="entry name" value="Rhodopsin_dom_fungi"/>
</dbReference>
<comment type="subcellular location">
    <subcellularLocation>
        <location evidence="1">Membrane</location>
        <topology evidence="1">Multi-pass membrane protein</topology>
    </subcellularLocation>
</comment>
<evidence type="ECO:0000313" key="9">
    <source>
        <dbReference type="EMBL" id="KAF4303438.1"/>
    </source>
</evidence>
<dbReference type="Gene3D" id="3.40.50.1820">
    <property type="entry name" value="alpha/beta hydrolase"/>
    <property type="match status" value="1"/>
</dbReference>
<dbReference type="InterPro" id="IPR000073">
    <property type="entry name" value="AB_hydrolase_1"/>
</dbReference>
<keyword evidence="10" id="KW-1185">Reference proteome</keyword>
<dbReference type="InterPro" id="IPR000639">
    <property type="entry name" value="Epox_hydrolase-like"/>
</dbReference>
<evidence type="ECO:0000256" key="4">
    <source>
        <dbReference type="ARBA" id="ARBA00023136"/>
    </source>
</evidence>
<comment type="similarity">
    <text evidence="5">Belongs to the SAT4 family.</text>
</comment>
<dbReference type="SUPFAM" id="SSF53474">
    <property type="entry name" value="alpha/beta-Hydrolases"/>
    <property type="match status" value="1"/>
</dbReference>
<protein>
    <submittedName>
        <fullName evidence="9">Alpha/beta hydrolase fold-1</fullName>
    </submittedName>
</protein>
<reference evidence="9" key="1">
    <citation type="submission" date="2020-04" db="EMBL/GenBank/DDBJ databases">
        <title>Genome Assembly and Annotation of Botryosphaeria dothidea sdau 11-99, a Latent Pathogen of Apple Fruit Ring Rot in China.</title>
        <authorList>
            <person name="Yu C."/>
            <person name="Diao Y."/>
            <person name="Lu Q."/>
            <person name="Zhao J."/>
            <person name="Cui S."/>
            <person name="Peng C."/>
            <person name="He B."/>
            <person name="Liu H."/>
        </authorList>
    </citation>
    <scope>NUCLEOTIDE SEQUENCE [LARGE SCALE GENOMIC DNA]</scope>
    <source>
        <strain evidence="9">Sdau11-99</strain>
    </source>
</reference>
<feature type="transmembrane region" description="Helical" evidence="6">
    <location>
        <begin position="183"/>
        <end position="205"/>
    </location>
</feature>
<dbReference type="EMBL" id="WWBZ02000062">
    <property type="protein sequence ID" value="KAF4303438.1"/>
    <property type="molecule type" value="Genomic_DNA"/>
</dbReference>
<evidence type="ECO:0000256" key="1">
    <source>
        <dbReference type="ARBA" id="ARBA00004141"/>
    </source>
</evidence>
<dbReference type="PRINTS" id="PR00412">
    <property type="entry name" value="EPOXHYDRLASE"/>
</dbReference>
<comment type="caution">
    <text evidence="9">The sequence shown here is derived from an EMBL/GenBank/DDBJ whole genome shotgun (WGS) entry which is preliminary data.</text>
</comment>
<dbReference type="GO" id="GO:0016020">
    <property type="term" value="C:membrane"/>
    <property type="evidence" value="ECO:0007669"/>
    <property type="project" value="UniProtKB-SubCell"/>
</dbReference>
<keyword evidence="3 6" id="KW-1133">Transmembrane helix</keyword>
<dbReference type="PANTHER" id="PTHR33048:SF96">
    <property type="entry name" value="INTEGRAL MEMBRANE PROTEIN"/>
    <property type="match status" value="1"/>
</dbReference>
<feature type="domain" description="Rhodopsin" evidence="8">
    <location>
        <begin position="36"/>
        <end position="279"/>
    </location>
</feature>
<dbReference type="Proteomes" id="UP000572817">
    <property type="component" value="Unassembled WGS sequence"/>
</dbReference>
<keyword evidence="2 6" id="KW-0812">Transmembrane</keyword>
<dbReference type="PANTHER" id="PTHR33048">
    <property type="entry name" value="PTH11-LIKE INTEGRAL MEMBRANE PROTEIN (AFU_ORTHOLOGUE AFUA_5G11245)"/>
    <property type="match status" value="1"/>
</dbReference>
<evidence type="ECO:0000256" key="5">
    <source>
        <dbReference type="ARBA" id="ARBA00038359"/>
    </source>
</evidence>
<feature type="transmembrane region" description="Helical" evidence="6">
    <location>
        <begin position="132"/>
        <end position="154"/>
    </location>
</feature>
<feature type="transmembrane region" description="Helical" evidence="6">
    <location>
        <begin position="52"/>
        <end position="73"/>
    </location>
</feature>
<evidence type="ECO:0000256" key="2">
    <source>
        <dbReference type="ARBA" id="ARBA00022692"/>
    </source>
</evidence>